<proteinExistence type="predicted"/>
<evidence type="ECO:0000313" key="3">
    <source>
        <dbReference type="EMBL" id="CAD7405971.1"/>
    </source>
</evidence>
<dbReference type="SUPFAM" id="SSF47370">
    <property type="entry name" value="Bromodomain"/>
    <property type="match status" value="1"/>
</dbReference>
<reference evidence="3" key="1">
    <citation type="submission" date="2020-11" db="EMBL/GenBank/DDBJ databases">
        <authorList>
            <person name="Tran Van P."/>
        </authorList>
    </citation>
    <scope>NUCLEOTIDE SEQUENCE</scope>
</reference>
<protein>
    <submittedName>
        <fullName evidence="3">Uncharacterized protein</fullName>
    </submittedName>
</protein>
<evidence type="ECO:0000256" key="1">
    <source>
        <dbReference type="ARBA" id="ARBA00023117"/>
    </source>
</evidence>
<name>A0A7R9H4U8_TIMCR</name>
<gene>
    <name evidence="3" type="ORF">TCEB3V08_LOCUS8266</name>
</gene>
<feature type="region of interest" description="Disordered" evidence="2">
    <location>
        <begin position="399"/>
        <end position="419"/>
    </location>
</feature>
<organism evidence="3">
    <name type="scientific">Timema cristinae</name>
    <name type="common">Walking stick</name>
    <dbReference type="NCBI Taxonomy" id="61476"/>
    <lineage>
        <taxon>Eukaryota</taxon>
        <taxon>Metazoa</taxon>
        <taxon>Ecdysozoa</taxon>
        <taxon>Arthropoda</taxon>
        <taxon>Hexapoda</taxon>
        <taxon>Insecta</taxon>
        <taxon>Pterygota</taxon>
        <taxon>Neoptera</taxon>
        <taxon>Polyneoptera</taxon>
        <taxon>Phasmatodea</taxon>
        <taxon>Timematodea</taxon>
        <taxon>Timematoidea</taxon>
        <taxon>Timematidae</taxon>
        <taxon>Timema</taxon>
    </lineage>
</organism>
<sequence length="419" mass="47769">MAVDDLERDFIQSCHNAQKYNEEASLIHEDSIVLENVFLNARAKLEQENEPQEGEELAVDQEDDVVEIIQGDDRFTVNYDMTTNTPEEQEEEDHWSGTKMQFNISTSLKMGPMDIEEERQSDNDSVKVRIKLKGRKGENSYSSSSSRRNSKRASRRLFSEEDDEEVQERWIETYKRKGIKYVSYNEKKNIVHMLHCCHWTKRASYYLFMCMSKGCRRLNLEEVYLNLVEEEWRPIRGKPPSVNLTRIQTLISLSSAVQSIVSVMPYTMQPPKQKELLFKRGPVAMEYWACCSPPRLQGKYSLHEGTGGHAVLGVLLTAAPQRKNSPRRDWWPCSIGCGTLHCASEKNLYTKGPVAMQYWVWCSPLRLQEKPLHQGTGGHAVLGVVLTAAPPRTISLHQGTGGHDVLDVAAPPRNISPIS</sequence>
<dbReference type="EMBL" id="OC319653">
    <property type="protein sequence ID" value="CAD7405971.1"/>
    <property type="molecule type" value="Genomic_DNA"/>
</dbReference>
<keyword evidence="1" id="KW-0103">Bromodomain</keyword>
<dbReference type="Gene3D" id="1.20.920.10">
    <property type="entry name" value="Bromodomain-like"/>
    <property type="match status" value="1"/>
</dbReference>
<feature type="region of interest" description="Disordered" evidence="2">
    <location>
        <begin position="134"/>
        <end position="158"/>
    </location>
</feature>
<dbReference type="AlphaFoldDB" id="A0A7R9H4U8"/>
<evidence type="ECO:0000256" key="2">
    <source>
        <dbReference type="SAM" id="MobiDB-lite"/>
    </source>
</evidence>
<dbReference type="InterPro" id="IPR036427">
    <property type="entry name" value="Bromodomain-like_sf"/>
</dbReference>
<accession>A0A7R9H4U8</accession>